<name>Q9K9P6_HALH5</name>
<protein>
    <submittedName>
        <fullName evidence="1">BH2599 protein</fullName>
    </submittedName>
</protein>
<dbReference type="EMBL" id="BA000004">
    <property type="protein sequence ID" value="BAB06318.1"/>
    <property type="molecule type" value="Genomic_DNA"/>
</dbReference>
<evidence type="ECO:0000313" key="1">
    <source>
        <dbReference type="EMBL" id="BAB06318.1"/>
    </source>
</evidence>
<gene>
    <name evidence="1" type="ordered locus">BH2599</name>
</gene>
<proteinExistence type="predicted"/>
<dbReference type="PIR" id="G83974">
    <property type="entry name" value="G83974"/>
</dbReference>
<keyword evidence="2" id="KW-1185">Reference proteome</keyword>
<dbReference type="AlphaFoldDB" id="Q9K9P6"/>
<accession>Q9K9P6</accession>
<evidence type="ECO:0000313" key="2">
    <source>
        <dbReference type="Proteomes" id="UP000001258"/>
    </source>
</evidence>
<dbReference type="HOGENOM" id="CLU_1792591_0_0_9"/>
<dbReference type="Proteomes" id="UP000001258">
    <property type="component" value="Chromosome"/>
</dbReference>
<dbReference type="STRING" id="272558.gene:10728497"/>
<sequence length="144" mass="15995">MIWMRVLLFFLVGYLSFSGIADGTSSISIEPMQSLGVISVTSGQEEYELDVHYEVKGDEVYVECMLDGFKLSQEHVGTPHHEGEGHLRVYVDGEFVGALFHKGFVVRGLNPGKHELTVEVLQNDEAPYGLEETITFTIPDDNAS</sequence>
<dbReference type="KEGG" id="bha:BH2599"/>
<organism evidence="1 2">
    <name type="scientific">Halalkalibacterium halodurans (strain ATCC BAA-125 / DSM 18197 / FERM 7344 / JCM 9153 / C-125)</name>
    <name type="common">Bacillus halodurans</name>
    <dbReference type="NCBI Taxonomy" id="272558"/>
    <lineage>
        <taxon>Bacteria</taxon>
        <taxon>Bacillati</taxon>
        <taxon>Bacillota</taxon>
        <taxon>Bacilli</taxon>
        <taxon>Bacillales</taxon>
        <taxon>Bacillaceae</taxon>
        <taxon>Halalkalibacterium (ex Joshi et al. 2022)</taxon>
    </lineage>
</organism>
<reference evidence="1 2" key="1">
    <citation type="journal article" date="2000" name="Nucleic Acids Res.">
        <title>Complete genome sequence of the alkaliphilic bacterium Bacillus halodurans and genomic sequence comparison with Bacillus subtilis.</title>
        <authorList>
            <person name="Takami H."/>
            <person name="Nakasone K."/>
            <person name="Takaki Y."/>
            <person name="Maeno G."/>
            <person name="Sasaki R."/>
            <person name="Masui N."/>
            <person name="Fuji F."/>
            <person name="Hirama C."/>
            <person name="Nakamura Y."/>
            <person name="Ogasawara N."/>
            <person name="Kuhara S."/>
            <person name="Horikoshi K."/>
        </authorList>
    </citation>
    <scope>NUCLEOTIDE SEQUENCE [LARGE SCALE GENOMIC DNA]</scope>
    <source>
        <strain evidence="2">ATCC BAA-125 / DSM 18197 / FERM 7344 / JCM 9153 / C-125</strain>
    </source>
</reference>